<protein>
    <submittedName>
        <fullName evidence="1">Uncharacterized protein</fullName>
    </submittedName>
</protein>
<dbReference type="Proteomes" id="UP001500212">
    <property type="component" value="Unassembled WGS sequence"/>
</dbReference>
<accession>A0ABP8TFI4</accession>
<comment type="caution">
    <text evidence="1">The sequence shown here is derived from an EMBL/GenBank/DDBJ whole genome shotgun (WGS) entry which is preliminary data.</text>
</comment>
<dbReference type="EMBL" id="BAABHJ010000005">
    <property type="protein sequence ID" value="GAA4606987.1"/>
    <property type="molecule type" value="Genomic_DNA"/>
</dbReference>
<gene>
    <name evidence="1" type="ORF">GCM10023195_26000</name>
</gene>
<reference evidence="2" key="1">
    <citation type="journal article" date="2019" name="Int. J. Syst. Evol. Microbiol.">
        <title>The Global Catalogue of Microorganisms (GCM) 10K type strain sequencing project: providing services to taxonomists for standard genome sequencing and annotation.</title>
        <authorList>
            <consortium name="The Broad Institute Genomics Platform"/>
            <consortium name="The Broad Institute Genome Sequencing Center for Infectious Disease"/>
            <person name="Wu L."/>
            <person name="Ma J."/>
        </authorList>
    </citation>
    <scope>NUCLEOTIDE SEQUENCE [LARGE SCALE GENOMIC DNA]</scope>
    <source>
        <strain evidence="2">JCM 17938</strain>
    </source>
</reference>
<keyword evidence="2" id="KW-1185">Reference proteome</keyword>
<sequence>MNESQNGPHSARLRRGELQDRLKAVGGLFEMATAPKPNPAAKNLARRELADILPLLAGELRGLADTFTALGEGSPAGFAELSDGQLQQASGVCEQLVHDMQLFDDYLRIER</sequence>
<dbReference type="RefSeq" id="WP_345353307.1">
    <property type="nucleotide sequence ID" value="NZ_BAABHJ010000005.1"/>
</dbReference>
<evidence type="ECO:0000313" key="2">
    <source>
        <dbReference type="Proteomes" id="UP001500212"/>
    </source>
</evidence>
<name>A0ABP8TFI4_9ACTN</name>
<organism evidence="1 2">
    <name type="scientific">Actinoallomurus liliacearum</name>
    <dbReference type="NCBI Taxonomy" id="1080073"/>
    <lineage>
        <taxon>Bacteria</taxon>
        <taxon>Bacillati</taxon>
        <taxon>Actinomycetota</taxon>
        <taxon>Actinomycetes</taxon>
        <taxon>Streptosporangiales</taxon>
        <taxon>Thermomonosporaceae</taxon>
        <taxon>Actinoallomurus</taxon>
    </lineage>
</organism>
<evidence type="ECO:0000313" key="1">
    <source>
        <dbReference type="EMBL" id="GAA4606987.1"/>
    </source>
</evidence>
<proteinExistence type="predicted"/>